<evidence type="ECO:0000313" key="1">
    <source>
        <dbReference type="EMBL" id="EEQ11212.1"/>
    </source>
</evidence>
<keyword evidence="2" id="KW-1185">Reference proteome</keyword>
<comment type="caution">
    <text evidence="1">The sequence shown here is derived from an EMBL/GenBank/DDBJ whole genome shotgun (WGS) entry which is preliminary data.</text>
</comment>
<protein>
    <submittedName>
        <fullName evidence="1">Uncharacterized protein</fullName>
    </submittedName>
</protein>
<gene>
    <name evidence="1" type="ORF">ymoll0001_28880</name>
</gene>
<evidence type="ECO:0000313" key="2">
    <source>
        <dbReference type="Proteomes" id="UP000003027"/>
    </source>
</evidence>
<name>A0ABM9YBC7_YERMW</name>
<organism evidence="1 2">
    <name type="scientific">Yersinia mollaretii (strain ATCC 43969 / DSM 18520 / CIP 103324 / CNY 7263 / WAIP 204)</name>
    <dbReference type="NCBI Taxonomy" id="349967"/>
    <lineage>
        <taxon>Bacteria</taxon>
        <taxon>Pseudomonadati</taxon>
        <taxon>Pseudomonadota</taxon>
        <taxon>Gammaproteobacteria</taxon>
        <taxon>Enterobacterales</taxon>
        <taxon>Yersiniaceae</taxon>
        <taxon>Yersinia</taxon>
    </lineage>
</organism>
<dbReference type="Proteomes" id="UP000003027">
    <property type="component" value="Unassembled WGS sequence"/>
</dbReference>
<sequence>MRLSVIDSQLPTAMKSVSVPLIPAIVGRPIQQPDDTCHEQAEF</sequence>
<accession>A0ABM9YBC7</accession>
<proteinExistence type="predicted"/>
<reference evidence="1" key="1">
    <citation type="submission" date="2008-12" db="EMBL/GenBank/DDBJ databases">
        <title>Annotation of the Yersinia mollaretii ATCC 43969 genome.</title>
        <authorList>
            <person name="Read T.D."/>
            <person name="Akmal A."/>
            <person name="Bishop-Lilly K."/>
            <person name="Chen P.E."/>
            <person name="Cook C."/>
            <person name="Kiley M.P."/>
            <person name="Lentz S."/>
            <person name="Mateczun A."/>
            <person name="Nagarajan N."/>
            <person name="Nolan N."/>
            <person name="Osborne B.I."/>
            <person name="Pop M."/>
            <person name="Sozhamannan S."/>
            <person name="Stewart A.C."/>
            <person name="Sulakvelidze A."/>
            <person name="Thomason B."/>
            <person name="Willner K."/>
            <person name="Zwick M.E."/>
        </authorList>
    </citation>
    <scope>NUCLEOTIDE SEQUENCE [LARGE SCALE GENOMIC DNA]</scope>
    <source>
        <strain evidence="1">ATCC 43969</strain>
    </source>
</reference>
<dbReference type="EMBL" id="AALD02000010">
    <property type="protein sequence ID" value="EEQ11212.1"/>
    <property type="molecule type" value="Genomic_DNA"/>
</dbReference>